<dbReference type="SMART" id="SM00530">
    <property type="entry name" value="HTH_XRE"/>
    <property type="match status" value="1"/>
</dbReference>
<evidence type="ECO:0000259" key="2">
    <source>
        <dbReference type="PROSITE" id="PS50943"/>
    </source>
</evidence>
<feature type="compositionally biased region" description="Polar residues" evidence="1">
    <location>
        <begin position="67"/>
        <end position="83"/>
    </location>
</feature>
<proteinExistence type="predicted"/>
<dbReference type="InterPro" id="IPR010982">
    <property type="entry name" value="Lambda_DNA-bd_dom_sf"/>
</dbReference>
<feature type="region of interest" description="Disordered" evidence="1">
    <location>
        <begin position="67"/>
        <end position="89"/>
    </location>
</feature>
<gene>
    <name evidence="3" type="ORF">GCM10012275_15200</name>
</gene>
<keyword evidence="4" id="KW-1185">Reference proteome</keyword>
<dbReference type="SUPFAM" id="SSF48452">
    <property type="entry name" value="TPR-like"/>
    <property type="match status" value="1"/>
</dbReference>
<dbReference type="SUPFAM" id="SSF47413">
    <property type="entry name" value="lambda repressor-like DNA-binding domains"/>
    <property type="match status" value="1"/>
</dbReference>
<dbReference type="Proteomes" id="UP000637578">
    <property type="component" value="Unassembled WGS sequence"/>
</dbReference>
<name>A0A8J3C6Y0_9PSEU</name>
<protein>
    <recommendedName>
        <fullName evidence="2">HTH cro/C1-type domain-containing protein</fullName>
    </recommendedName>
</protein>
<dbReference type="InterPro" id="IPR011990">
    <property type="entry name" value="TPR-like_helical_dom_sf"/>
</dbReference>
<reference evidence="3" key="2">
    <citation type="submission" date="2020-09" db="EMBL/GenBank/DDBJ databases">
        <authorList>
            <person name="Sun Q."/>
            <person name="Zhou Y."/>
        </authorList>
    </citation>
    <scope>NUCLEOTIDE SEQUENCE</scope>
    <source>
        <strain evidence="3">CGMCC 4.5737</strain>
    </source>
</reference>
<evidence type="ECO:0000256" key="1">
    <source>
        <dbReference type="SAM" id="MobiDB-lite"/>
    </source>
</evidence>
<dbReference type="Gene3D" id="1.10.260.40">
    <property type="entry name" value="lambda repressor-like DNA-binding domains"/>
    <property type="match status" value="1"/>
</dbReference>
<dbReference type="Pfam" id="PF01381">
    <property type="entry name" value="HTH_3"/>
    <property type="match status" value="1"/>
</dbReference>
<dbReference type="GO" id="GO:0003677">
    <property type="term" value="F:DNA binding"/>
    <property type="evidence" value="ECO:0007669"/>
    <property type="project" value="InterPro"/>
</dbReference>
<dbReference type="CDD" id="cd00093">
    <property type="entry name" value="HTH_XRE"/>
    <property type="match status" value="1"/>
</dbReference>
<sequence>MAKRAALAKARRSAGYTQEELALRLSVAPSTVARWEAGEHQPQPYRWPLLARLLGLSRAELAALFTDPNTSGQHSGTHASPTEATYDGEGDEVRRRQFGQAVALALGTSAFGWFNPSSAAGTPPETKAANMAIVRKMISTFREIDNRHGGGHARSAVHSYLTHEIAPLLGESRLREGVRQDLFTAVAELNQLAGWIAYDIGDTDSGHRHLHQALWLCQEAGDKALAAEMLAGMSHHATFHRTPTIAVDQARAARANAARTGLTALQAETAVMEAHGLAQLGDTPGCLAALADAERAFAKADHEQRPDWLKYFDDAYLAAKFAHTFRELGRPVEAERYARRSLEMSEGYDRGKLFNTALLASILADQRRIEEACATGAEAVAMTPMISSVRTLAYLADVGQRLAPYRSEPAVITLYALMKRSGIPVPA</sequence>
<reference evidence="3" key="1">
    <citation type="journal article" date="2014" name="Int. J. Syst. Evol. Microbiol.">
        <title>Complete genome sequence of Corynebacterium casei LMG S-19264T (=DSM 44701T), isolated from a smear-ripened cheese.</title>
        <authorList>
            <consortium name="US DOE Joint Genome Institute (JGI-PGF)"/>
            <person name="Walter F."/>
            <person name="Albersmeier A."/>
            <person name="Kalinowski J."/>
            <person name="Ruckert C."/>
        </authorList>
    </citation>
    <scope>NUCLEOTIDE SEQUENCE</scope>
    <source>
        <strain evidence="3">CGMCC 4.5737</strain>
    </source>
</reference>
<organism evidence="3 4">
    <name type="scientific">Longimycelium tulufanense</name>
    <dbReference type="NCBI Taxonomy" id="907463"/>
    <lineage>
        <taxon>Bacteria</taxon>
        <taxon>Bacillati</taxon>
        <taxon>Actinomycetota</taxon>
        <taxon>Actinomycetes</taxon>
        <taxon>Pseudonocardiales</taxon>
        <taxon>Pseudonocardiaceae</taxon>
        <taxon>Longimycelium</taxon>
    </lineage>
</organism>
<accession>A0A8J3C6Y0</accession>
<dbReference type="AlphaFoldDB" id="A0A8J3C6Y0"/>
<evidence type="ECO:0000313" key="3">
    <source>
        <dbReference type="EMBL" id="GGM45099.1"/>
    </source>
</evidence>
<dbReference type="PROSITE" id="PS50943">
    <property type="entry name" value="HTH_CROC1"/>
    <property type="match status" value="1"/>
</dbReference>
<comment type="caution">
    <text evidence="3">The sequence shown here is derived from an EMBL/GenBank/DDBJ whole genome shotgun (WGS) entry which is preliminary data.</text>
</comment>
<dbReference type="EMBL" id="BMMK01000004">
    <property type="protein sequence ID" value="GGM45099.1"/>
    <property type="molecule type" value="Genomic_DNA"/>
</dbReference>
<dbReference type="InterPro" id="IPR001387">
    <property type="entry name" value="Cro/C1-type_HTH"/>
</dbReference>
<feature type="domain" description="HTH cro/C1-type" evidence="2">
    <location>
        <begin position="7"/>
        <end position="61"/>
    </location>
</feature>
<dbReference type="RefSeq" id="WP_189055260.1">
    <property type="nucleotide sequence ID" value="NZ_BMMK01000004.1"/>
</dbReference>
<evidence type="ECO:0000313" key="4">
    <source>
        <dbReference type="Proteomes" id="UP000637578"/>
    </source>
</evidence>